<dbReference type="SMART" id="SM00268">
    <property type="entry name" value="ACTIN"/>
    <property type="match status" value="1"/>
</dbReference>
<dbReference type="InterPro" id="IPR004000">
    <property type="entry name" value="Actin"/>
</dbReference>
<evidence type="ECO:0000313" key="7">
    <source>
        <dbReference type="EMBL" id="OHT12230.1"/>
    </source>
</evidence>
<dbReference type="AlphaFoldDB" id="A0A1J4KRE0"/>
<dbReference type="OrthoDB" id="5132116at2759"/>
<dbReference type="SUPFAM" id="SSF53067">
    <property type="entry name" value="Actin-like ATPase domain"/>
    <property type="match status" value="2"/>
</dbReference>
<evidence type="ECO:0000256" key="3">
    <source>
        <dbReference type="ARBA" id="ARBA00022741"/>
    </source>
</evidence>
<evidence type="ECO:0000256" key="2">
    <source>
        <dbReference type="ARBA" id="ARBA00022490"/>
    </source>
</evidence>
<gene>
    <name evidence="7" type="primary">CA1</name>
    <name evidence="7" type="ORF">TRFO_18034</name>
</gene>
<dbReference type="GO" id="GO:0005856">
    <property type="term" value="C:cytoskeleton"/>
    <property type="evidence" value="ECO:0007669"/>
    <property type="project" value="UniProtKB-SubCell"/>
</dbReference>
<accession>A0A1J4KRE0</accession>
<keyword evidence="8" id="KW-1185">Reference proteome</keyword>
<evidence type="ECO:0000256" key="6">
    <source>
        <dbReference type="RuleBase" id="RU000487"/>
    </source>
</evidence>
<keyword evidence="5" id="KW-0206">Cytoskeleton</keyword>
<sequence>MADDDFAVVVIDNGTGTIKAGFAGSETPDVIFPTVVGRPKYQGNIPTHNDEDEDYEETVYVGDASAGTSAVLTISSPIKRGLIDNWDDMTKIWQHTFENELRVDPYETPVLLTEAPLNPRINREKTTQIFFETFNVPGFFVEVSAILSLFSTGRTTGLVFESGDGVSQVVPIYEGFALQHATERHNFAGSDLSLWMQKILGESGLTLTSFSEKEIARSIKEKLSYVALDYQAELEKAKTSNQCEEKYTLPDGNVIIVNEERFRCTELLFHPEMDHREIVGFHEAIFNAIMKTDIDIRRDLYKNVVLSGGSTVFPGLPERLEQEIVKLAPPAVTVKVSAPKERKYAAWIGGSMFAALDNFVDSCVTQAEYDECGPIIVERKCL</sequence>
<dbReference type="PRINTS" id="PR00190">
    <property type="entry name" value="ACTIN"/>
</dbReference>
<proteinExistence type="inferred from homology"/>
<dbReference type="InterPro" id="IPR020902">
    <property type="entry name" value="Actin/actin-like_CS"/>
</dbReference>
<evidence type="ECO:0000256" key="4">
    <source>
        <dbReference type="ARBA" id="ARBA00022840"/>
    </source>
</evidence>
<dbReference type="RefSeq" id="XP_068365366.1">
    <property type="nucleotide sequence ID" value="XM_068499928.1"/>
</dbReference>
<evidence type="ECO:0000256" key="5">
    <source>
        <dbReference type="ARBA" id="ARBA00023212"/>
    </source>
</evidence>
<dbReference type="GO" id="GO:0005524">
    <property type="term" value="F:ATP binding"/>
    <property type="evidence" value="ECO:0007669"/>
    <property type="project" value="UniProtKB-KW"/>
</dbReference>
<reference evidence="7" key="1">
    <citation type="submission" date="2016-10" db="EMBL/GenBank/DDBJ databases">
        <authorList>
            <person name="Benchimol M."/>
            <person name="Almeida L.G."/>
            <person name="Vasconcelos A.T."/>
            <person name="Perreira-Neves A."/>
            <person name="Rosa I.A."/>
            <person name="Tasca T."/>
            <person name="Bogo M.R."/>
            <person name="de Souza W."/>
        </authorList>
    </citation>
    <scope>NUCLEOTIDE SEQUENCE [LARGE SCALE GENOMIC DNA]</scope>
    <source>
        <strain evidence="7">K</strain>
    </source>
</reference>
<dbReference type="FunFam" id="3.90.640.10:FF:000007">
    <property type="entry name" value="Actin like 7B"/>
    <property type="match status" value="1"/>
</dbReference>
<dbReference type="VEuPathDB" id="TrichDB:TRFO_18034"/>
<keyword evidence="4" id="KW-0067">ATP-binding</keyword>
<organism evidence="7 8">
    <name type="scientific">Tritrichomonas foetus</name>
    <dbReference type="NCBI Taxonomy" id="1144522"/>
    <lineage>
        <taxon>Eukaryota</taxon>
        <taxon>Metamonada</taxon>
        <taxon>Parabasalia</taxon>
        <taxon>Tritrichomonadida</taxon>
        <taxon>Tritrichomonadidae</taxon>
        <taxon>Tritrichomonas</taxon>
    </lineage>
</organism>
<dbReference type="Gene3D" id="3.30.420.40">
    <property type="match status" value="2"/>
</dbReference>
<dbReference type="EMBL" id="MLAK01000568">
    <property type="protein sequence ID" value="OHT12230.1"/>
    <property type="molecule type" value="Genomic_DNA"/>
</dbReference>
<dbReference type="PANTHER" id="PTHR11937">
    <property type="entry name" value="ACTIN"/>
    <property type="match status" value="1"/>
</dbReference>
<comment type="subcellular location">
    <subcellularLocation>
        <location evidence="1">Cytoplasm</location>
        <location evidence="1">Cytoskeleton</location>
    </subcellularLocation>
</comment>
<evidence type="ECO:0000256" key="1">
    <source>
        <dbReference type="ARBA" id="ARBA00004245"/>
    </source>
</evidence>
<keyword evidence="2" id="KW-0963">Cytoplasm</keyword>
<comment type="caution">
    <text evidence="7">The sequence shown here is derived from an EMBL/GenBank/DDBJ whole genome shotgun (WGS) entry which is preliminary data.</text>
</comment>
<dbReference type="CDD" id="cd13397">
    <property type="entry name" value="ASKHA_NBD_actin_Arp-T1-3"/>
    <property type="match status" value="1"/>
</dbReference>
<dbReference type="Proteomes" id="UP000179807">
    <property type="component" value="Unassembled WGS sequence"/>
</dbReference>
<dbReference type="FunFam" id="3.30.420.40:FF:000148">
    <property type="entry name" value="Actin, alpha skeletal muscle"/>
    <property type="match status" value="1"/>
</dbReference>
<dbReference type="PROSITE" id="PS01132">
    <property type="entry name" value="ACTINS_ACT_LIKE"/>
    <property type="match status" value="1"/>
</dbReference>
<dbReference type="GeneID" id="94834632"/>
<dbReference type="InterPro" id="IPR043129">
    <property type="entry name" value="ATPase_NBD"/>
</dbReference>
<keyword evidence="3" id="KW-0547">Nucleotide-binding</keyword>
<dbReference type="Pfam" id="PF00022">
    <property type="entry name" value="Actin"/>
    <property type="match status" value="1"/>
</dbReference>
<comment type="similarity">
    <text evidence="6">Belongs to the actin family.</text>
</comment>
<protein>
    <submittedName>
        <fullName evidence="7">Actin, nonmuscle</fullName>
    </submittedName>
</protein>
<evidence type="ECO:0000313" key="8">
    <source>
        <dbReference type="Proteomes" id="UP000179807"/>
    </source>
</evidence>
<dbReference type="Gene3D" id="3.90.640.10">
    <property type="entry name" value="Actin, Chain A, domain 4"/>
    <property type="match status" value="1"/>
</dbReference>
<name>A0A1J4KRE0_9EUKA</name>